<evidence type="ECO:0000256" key="1">
    <source>
        <dbReference type="SAM" id="MobiDB-lite"/>
    </source>
</evidence>
<feature type="region of interest" description="Disordered" evidence="1">
    <location>
        <begin position="66"/>
        <end position="100"/>
    </location>
</feature>
<evidence type="ECO:0000259" key="2">
    <source>
        <dbReference type="Pfam" id="PF23155"/>
    </source>
</evidence>
<gene>
    <name evidence="3" type="ORF">J3D65DRAFT_616843</name>
</gene>
<organism evidence="3 4">
    <name type="scientific">Phyllosticta citribraziliensis</name>
    <dbReference type="NCBI Taxonomy" id="989973"/>
    <lineage>
        <taxon>Eukaryota</taxon>
        <taxon>Fungi</taxon>
        <taxon>Dikarya</taxon>
        <taxon>Ascomycota</taxon>
        <taxon>Pezizomycotina</taxon>
        <taxon>Dothideomycetes</taxon>
        <taxon>Dothideomycetes incertae sedis</taxon>
        <taxon>Botryosphaeriales</taxon>
        <taxon>Phyllostictaceae</taxon>
        <taxon>Phyllosticta</taxon>
    </lineage>
</organism>
<evidence type="ECO:0000313" key="4">
    <source>
        <dbReference type="Proteomes" id="UP001360953"/>
    </source>
</evidence>
<accession>A0ABR1M0A3</accession>
<dbReference type="Proteomes" id="UP001360953">
    <property type="component" value="Unassembled WGS sequence"/>
</dbReference>
<proteinExistence type="predicted"/>
<dbReference type="Pfam" id="PF23155">
    <property type="entry name" value="DUF7053"/>
    <property type="match status" value="1"/>
</dbReference>
<dbReference type="InterPro" id="IPR055481">
    <property type="entry name" value="DUF7053"/>
</dbReference>
<dbReference type="EMBL" id="JBBPEH010000003">
    <property type="protein sequence ID" value="KAK7540893.1"/>
    <property type="molecule type" value="Genomic_DNA"/>
</dbReference>
<dbReference type="RefSeq" id="XP_066657824.1">
    <property type="nucleotide sequence ID" value="XM_066799487.1"/>
</dbReference>
<dbReference type="PANTHER" id="PTHR38117:SF2">
    <property type="entry name" value="NACHT AND WD40 DOMAIN PROTEIN"/>
    <property type="match status" value="1"/>
</dbReference>
<comment type="caution">
    <text evidence="3">The sequence shown here is derived from an EMBL/GenBank/DDBJ whole genome shotgun (WGS) entry which is preliminary data.</text>
</comment>
<keyword evidence="4" id="KW-1185">Reference proteome</keyword>
<dbReference type="PANTHER" id="PTHR38117">
    <property type="entry name" value="NACHT AND WD40 DOMAIN PROTEIN"/>
    <property type="match status" value="1"/>
</dbReference>
<dbReference type="GeneID" id="92032393"/>
<feature type="domain" description="DUF7053" evidence="2">
    <location>
        <begin position="11"/>
        <end position="207"/>
    </location>
</feature>
<protein>
    <recommendedName>
        <fullName evidence="2">DUF7053 domain-containing protein</fullName>
    </recommendedName>
</protein>
<reference evidence="3 4" key="1">
    <citation type="submission" date="2024-04" db="EMBL/GenBank/DDBJ databases">
        <title>Phyllosticta paracitricarpa is synonymous to the EU quarantine fungus P. citricarpa based on phylogenomic analyses.</title>
        <authorList>
            <consortium name="Lawrence Berkeley National Laboratory"/>
            <person name="Van ingen-buijs V.A."/>
            <person name="Van westerhoven A.C."/>
            <person name="Haridas S."/>
            <person name="Skiadas P."/>
            <person name="Martin F."/>
            <person name="Groenewald J.Z."/>
            <person name="Crous P.W."/>
            <person name="Seidl M.F."/>
        </authorList>
    </citation>
    <scope>NUCLEOTIDE SEQUENCE [LARGE SCALE GENOMIC DNA]</scope>
    <source>
        <strain evidence="3 4">CPC 17464</strain>
    </source>
</reference>
<evidence type="ECO:0000313" key="3">
    <source>
        <dbReference type="EMBL" id="KAK7540893.1"/>
    </source>
</evidence>
<name>A0ABR1M0A3_9PEZI</name>
<sequence length="225" mass="23863">MPLFSPLAPATFVVETITALPSSKPNNNNATSAARAAAAALLHNHAAMIELNPLVESYALCDPDDAAAASLPPPDPSSVAGAVAEGQQQHQHQHQQHEEASATYRITDTLPLLPGGLWSSRTTYAARFVDRADGGLETVVRAALGVESRSVWVVSSSAEDKGAGEGEKLLLRETATVTCPWAVKAFVEGTIRKAHKELGHAFVERLERGDAAEPVGKKEKKKGSW</sequence>